<protein>
    <recommendedName>
        <fullName evidence="4">SD-repeat containing protein B domain-containing protein</fullName>
    </recommendedName>
</protein>
<evidence type="ECO:0000256" key="1">
    <source>
        <dbReference type="ARBA" id="ARBA00004613"/>
    </source>
</evidence>
<name>A0A1P9WYY7_9BACT</name>
<evidence type="ECO:0000259" key="4">
    <source>
        <dbReference type="Pfam" id="PF17210"/>
    </source>
</evidence>
<dbReference type="STRING" id="1178516.AWR27_15440"/>
<reference evidence="5 6" key="1">
    <citation type="submission" date="2016-01" db="EMBL/GenBank/DDBJ databases">
        <authorList>
            <person name="Oliw E.H."/>
        </authorList>
    </citation>
    <scope>NUCLEOTIDE SEQUENCE [LARGE SCALE GENOMIC DNA]</scope>
    <source>
        <strain evidence="5 6">DY10</strain>
    </source>
</reference>
<accession>A0A1P9WYY7</accession>
<dbReference type="Gene3D" id="2.60.40.10">
    <property type="entry name" value="Immunoglobulins"/>
    <property type="match status" value="4"/>
</dbReference>
<evidence type="ECO:0000256" key="2">
    <source>
        <dbReference type="ARBA" id="ARBA00022525"/>
    </source>
</evidence>
<evidence type="ECO:0000313" key="5">
    <source>
        <dbReference type="EMBL" id="AQG80591.1"/>
    </source>
</evidence>
<dbReference type="PANTHER" id="PTHR23303">
    <property type="entry name" value="CARBOXYPEPTIDASE REGULATORY REGION-CONTAINING"/>
    <property type="match status" value="1"/>
</dbReference>
<dbReference type="PANTHER" id="PTHR23303:SF15">
    <property type="entry name" value="COLOSSIN-A"/>
    <property type="match status" value="1"/>
</dbReference>
<dbReference type="KEGG" id="smon:AWR27_15440"/>
<comment type="subcellular location">
    <subcellularLocation>
        <location evidence="1">Secreted</location>
    </subcellularLocation>
</comment>
<proteinExistence type="predicted"/>
<dbReference type="RefSeq" id="WP_077132019.1">
    <property type="nucleotide sequence ID" value="NZ_CP014263.1"/>
</dbReference>
<dbReference type="EMBL" id="CP014263">
    <property type="protein sequence ID" value="AQG80591.1"/>
    <property type="molecule type" value="Genomic_DNA"/>
</dbReference>
<feature type="domain" description="SD-repeat containing protein B" evidence="4">
    <location>
        <begin position="636"/>
        <end position="690"/>
    </location>
</feature>
<keyword evidence="3" id="KW-0732">Signal</keyword>
<evidence type="ECO:0000313" key="6">
    <source>
        <dbReference type="Proteomes" id="UP000187941"/>
    </source>
</evidence>
<keyword evidence="2" id="KW-0964">Secreted</keyword>
<evidence type="ECO:0000256" key="3">
    <source>
        <dbReference type="ARBA" id="ARBA00022729"/>
    </source>
</evidence>
<dbReference type="InterPro" id="IPR033764">
    <property type="entry name" value="Sdr_B"/>
</dbReference>
<dbReference type="Proteomes" id="UP000187941">
    <property type="component" value="Chromosome"/>
</dbReference>
<dbReference type="InterPro" id="IPR013783">
    <property type="entry name" value="Ig-like_fold"/>
</dbReference>
<gene>
    <name evidence="5" type="ORF">AWR27_15440</name>
</gene>
<dbReference type="GO" id="GO:0005576">
    <property type="term" value="C:extracellular region"/>
    <property type="evidence" value="ECO:0007669"/>
    <property type="project" value="UniProtKB-SubCell"/>
</dbReference>
<feature type="domain" description="SD-repeat containing protein B" evidence="4">
    <location>
        <begin position="1219"/>
        <end position="1339"/>
    </location>
</feature>
<organism evidence="5 6">
    <name type="scientific">Spirosoma montaniterrae</name>
    <dbReference type="NCBI Taxonomy" id="1178516"/>
    <lineage>
        <taxon>Bacteria</taxon>
        <taxon>Pseudomonadati</taxon>
        <taxon>Bacteroidota</taxon>
        <taxon>Cytophagia</taxon>
        <taxon>Cytophagales</taxon>
        <taxon>Cytophagaceae</taxon>
        <taxon>Spirosoma</taxon>
    </lineage>
</organism>
<sequence>MQQFYPLRAFIGRWLAIVLLIAAGSITTRAQVSGVVFRDFDNNGIRSDTLPIEMGVSGVLVRAFVDLNTTPLSATTDAEGKYAFSSADIPSGKPVRVEFTSFLPGDYNGPNGINNGTTVQFVTAGTSTTNVSAGINYPSDYCQKTNILLATPCYVNGNALITTDKDGNPVPESKQAAKGDALVAFPYNATGVAGSSGPMPQHYAYAGEVGAIWGLAFQRRSKTLFSFATVKRHASFGPGGVGGIYATNVESGATTTFMTTADLASIGVNVGDVSRTNPLANLFGDKTQASTDPDSFTAVGKVSYGGVDMAEDDKTMYFVNLFDRKLYALAVGSPAQVPTLASAVTTWDIPNPGCSNGDFRPWALKTYRGKLYIGVVCSAETSQQQSDLSVTIYRLDPKAVSPTFETVLSFPLDFRRGPADLTGTCIQYDRWLPWTDAWPAACGEGNEPRFVMYPQPIVTDIEFDDDGSMLIGFLDRFGAMSGNENHDPSGNGLYDGFTGGDLLRANNNNGTFELEKNGTAGNRTGSGVDNNEGPVNANGQGGEFYGQDNWLFFSRVAHAEVTNGALTLIPGYNEVITSAFDPITDIFKSGGVKVFDNRTGKTNRNFVLYTYENPGTFGKAAGLGDNKALCDLPTIEIGNRIWFDDNRDGIQDAYEPGVDGIVLTLHDMANGGVQIATTTTQNGGLYYFNSSNVPDGLKFNHTYQVRMPLDQLPLLDITLNGTRPLNQGGGGGNARSTANGRVAAASQVQRSYSISPAFRTGTLDTPELRNSKGIIEGSSAVINVVTGDAGQNEFIFDLSMYSCPMLAPQKEVIDVCSGAEIDSIVVEGLHLSRTDQVQFVLFSSPQSGTAMYSGGTVLGTVSATAISSSAVSTTVLSTSATADSVKRAVLRNPVINTLNATANPLKQYVYAIVLPIPEDPNCRQSAETEIVIQPGISATATGGTLTCALTSVTMTGKATYKDGSDVPDPSVYSYVWTGPGNFSATGQTAITDQPGTYTLTVDDVNCPSSTTTATALVESQTSVASLTLTATPSGTVEVGTSVTLTAVGCESGTLVLSEGPIVQPIVGENVYSATCTSGLGCTATTTVSVTATPVRSLRVDVQSICVKDVPYITYSVTPVNFTATTTSITLKKVIDDSVIETLTDQPLSGTLLYPGAAIDAQGNPTDWPGWKFENGEWVKEEDNLRPRVAFSVTVNPTSETAVFYPDPTPACFTEPRLGLGDRVWKDLNGNGVQDSDEPGVPDFTVELYTVIGGIRSTTVASTTTTDGAGFYLFSDLPPGTYQVRFLPSSVPASCSISQPFATSSTTADSNADVTTGYSDEITLALTDAVRPNRTVDCGLVPLPGQITVVSTAVCDGQTASLSAVGCSGSVSWNTGDTGPVLTVSATALSGIISSSALTYTATCTISGVGGTTMSESGQVAVLPTPTSVGISLTAVAPTCSGMVSLTNGQLSLLAKPGVDLSQFSYQYVVGSDFSSGQPTPAEPAFVPAGGILTTEVPQGTYVVRVSNSLGCSEDYVVSLETDCQCPKPVCLPTTVARIR</sequence>
<dbReference type="Pfam" id="PF17210">
    <property type="entry name" value="SdrD_B"/>
    <property type="match status" value="2"/>
</dbReference>
<dbReference type="InterPro" id="IPR051417">
    <property type="entry name" value="SDr/BOS_complex"/>
</dbReference>
<keyword evidence="6" id="KW-1185">Reference proteome</keyword>
<dbReference type="SUPFAM" id="SSF117074">
    <property type="entry name" value="Hypothetical protein PA1324"/>
    <property type="match status" value="3"/>
</dbReference>